<dbReference type="EMBL" id="KN275974">
    <property type="protein sequence ID" value="EEH43667.1"/>
    <property type="molecule type" value="Genomic_DNA"/>
</dbReference>
<gene>
    <name evidence="2" type="ORF">PADG_08487</name>
</gene>
<keyword evidence="3" id="KW-1185">Reference proteome</keyword>
<dbReference type="KEGG" id="pbn:PADG_08487"/>
<organism evidence="2 3">
    <name type="scientific">Paracoccidioides brasiliensis (strain Pb18)</name>
    <dbReference type="NCBI Taxonomy" id="502780"/>
    <lineage>
        <taxon>Eukaryota</taxon>
        <taxon>Fungi</taxon>
        <taxon>Dikarya</taxon>
        <taxon>Ascomycota</taxon>
        <taxon>Pezizomycotina</taxon>
        <taxon>Eurotiomycetes</taxon>
        <taxon>Eurotiomycetidae</taxon>
        <taxon>Onygenales</taxon>
        <taxon>Ajellomycetaceae</taxon>
        <taxon>Paracoccidioides</taxon>
    </lineage>
</organism>
<protein>
    <submittedName>
        <fullName evidence="2">Uncharacterized protein</fullName>
    </submittedName>
</protein>
<dbReference type="OrthoDB" id="4188863at2759"/>
<evidence type="ECO:0000313" key="2">
    <source>
        <dbReference type="EMBL" id="EEH43667.1"/>
    </source>
</evidence>
<dbReference type="GeneID" id="22586766"/>
<keyword evidence="1" id="KW-0175">Coiled coil</keyword>
<accession>C1GMK1</accession>
<dbReference type="VEuPathDB" id="FungiDB:PADG_08487"/>
<dbReference type="HOGENOM" id="CLU_111231_0_0_1"/>
<proteinExistence type="predicted"/>
<sequence length="164" mass="19296">MNRNEHEYNISIFELRGETGQRDEINMNESNMNMMQMMMKYMKRQNRQIERLIQRLEENSDFLSNTTKNLIKNKVEFCKDAKIKLKEKHAIILTEAEGTYHDLFILGLRDWQQEFVRIKLDDFYAIKQGPIQNLNLDELMDQLATHATTTTTHPNPSAANAATE</sequence>
<dbReference type="InParanoid" id="C1GMK1"/>
<evidence type="ECO:0000256" key="1">
    <source>
        <dbReference type="SAM" id="Coils"/>
    </source>
</evidence>
<dbReference type="Proteomes" id="UP000001628">
    <property type="component" value="Unassembled WGS sequence"/>
</dbReference>
<dbReference type="AlphaFoldDB" id="C1GMK1"/>
<dbReference type="RefSeq" id="XP_010763824.1">
    <property type="nucleotide sequence ID" value="XM_010765522.1"/>
</dbReference>
<feature type="coiled-coil region" evidence="1">
    <location>
        <begin position="39"/>
        <end position="73"/>
    </location>
</feature>
<name>C1GMK1_PARBD</name>
<evidence type="ECO:0000313" key="3">
    <source>
        <dbReference type="Proteomes" id="UP000001628"/>
    </source>
</evidence>
<reference evidence="2 3" key="1">
    <citation type="journal article" date="2011" name="PLoS Genet.">
        <title>Comparative genomic analysis of human fungal pathogens causing paracoccidioidomycosis.</title>
        <authorList>
            <person name="Desjardins C.A."/>
            <person name="Champion M.D."/>
            <person name="Holder J.W."/>
            <person name="Muszewska A."/>
            <person name="Goldberg J."/>
            <person name="Bailao A.M."/>
            <person name="Brigido M.M."/>
            <person name="Ferreira M.E."/>
            <person name="Garcia A.M."/>
            <person name="Grynberg M."/>
            <person name="Gujja S."/>
            <person name="Heiman D.I."/>
            <person name="Henn M.R."/>
            <person name="Kodira C.D."/>
            <person name="Leon-Narvaez H."/>
            <person name="Longo L.V."/>
            <person name="Ma L.J."/>
            <person name="Malavazi I."/>
            <person name="Matsuo A.L."/>
            <person name="Morais F.V."/>
            <person name="Pereira M."/>
            <person name="Rodriguez-Brito S."/>
            <person name="Sakthikumar S."/>
            <person name="Salem-Izacc S.M."/>
            <person name="Sykes S.M."/>
            <person name="Teixeira M.M."/>
            <person name="Vallejo M.C."/>
            <person name="Walter M.E."/>
            <person name="Yandava C."/>
            <person name="Young S."/>
            <person name="Zeng Q."/>
            <person name="Zucker J."/>
            <person name="Felipe M.S."/>
            <person name="Goldman G.H."/>
            <person name="Haas B.J."/>
            <person name="McEwen J.G."/>
            <person name="Nino-Vega G."/>
            <person name="Puccia R."/>
            <person name="San-Blas G."/>
            <person name="Soares C.M."/>
            <person name="Birren B.W."/>
            <person name="Cuomo C.A."/>
        </authorList>
    </citation>
    <scope>NUCLEOTIDE SEQUENCE [LARGE SCALE GENOMIC DNA]</scope>
    <source>
        <strain evidence="2 3">Pb18</strain>
    </source>
</reference>